<protein>
    <submittedName>
        <fullName evidence="1">Uncharacterized protein</fullName>
    </submittedName>
</protein>
<gene>
    <name evidence="1" type="ORF">St703_22320</name>
</gene>
<proteinExistence type="predicted"/>
<evidence type="ECO:0000313" key="2">
    <source>
        <dbReference type="Proteomes" id="UP000326951"/>
    </source>
</evidence>
<dbReference type="EMBL" id="AP021853">
    <property type="protein sequence ID" value="BBN99527.1"/>
    <property type="molecule type" value="Genomic_DNA"/>
</dbReference>
<organism evidence="1 2">
    <name type="scientific">Sporolactobacillus terrae</name>
    <dbReference type="NCBI Taxonomy" id="269673"/>
    <lineage>
        <taxon>Bacteria</taxon>
        <taxon>Bacillati</taxon>
        <taxon>Bacillota</taxon>
        <taxon>Bacilli</taxon>
        <taxon>Bacillales</taxon>
        <taxon>Sporolactobacillaceae</taxon>
        <taxon>Sporolactobacillus</taxon>
    </lineage>
</organism>
<sequence>MRVKNERASDSGKFAVKSYEWTPSLNYLMITVMFITYLEEVNDVTVGRSAFI</sequence>
<dbReference type="AlphaFoldDB" id="A0A5K7WYR7"/>
<accession>A0A5K7WYR7</accession>
<evidence type="ECO:0000313" key="1">
    <source>
        <dbReference type="EMBL" id="BBN99527.1"/>
    </source>
</evidence>
<dbReference type="Proteomes" id="UP000326951">
    <property type="component" value="Chromosome"/>
</dbReference>
<name>A0A5K7WYR7_9BACL</name>
<reference evidence="1 2" key="1">
    <citation type="submission" date="2019-09" db="EMBL/GenBank/DDBJ databases">
        <title>Complete genome sequence of Sporolactobacillus terrae 70-3.</title>
        <authorList>
            <person name="Tanaka N."/>
            <person name="Shiwa Y."/>
            <person name="Fujita N."/>
            <person name="Tanasupawat S."/>
        </authorList>
    </citation>
    <scope>NUCLEOTIDE SEQUENCE [LARGE SCALE GENOMIC DNA]</scope>
    <source>
        <strain evidence="1 2">70-3</strain>
    </source>
</reference>